<dbReference type="GO" id="GO:0006355">
    <property type="term" value="P:regulation of DNA-templated transcription"/>
    <property type="evidence" value="ECO:0007669"/>
    <property type="project" value="InterPro"/>
</dbReference>
<dbReference type="SUPFAM" id="SSF46785">
    <property type="entry name" value="Winged helix' DNA-binding domain"/>
    <property type="match status" value="1"/>
</dbReference>
<dbReference type="GO" id="GO:0003677">
    <property type="term" value="F:DNA binding"/>
    <property type="evidence" value="ECO:0007669"/>
    <property type="project" value="InterPro"/>
</dbReference>
<evidence type="ECO:0000259" key="2">
    <source>
        <dbReference type="Pfam" id="PF09339"/>
    </source>
</evidence>
<gene>
    <name evidence="3" type="ORF">DIR46_07215</name>
</gene>
<dbReference type="Gene3D" id="1.10.10.10">
    <property type="entry name" value="Winged helix-like DNA-binding domain superfamily/Winged helix DNA-binding domain"/>
    <property type="match status" value="1"/>
</dbReference>
<organism evidence="3 4">
    <name type="scientific">Massilia oculi</name>
    <dbReference type="NCBI Taxonomy" id="945844"/>
    <lineage>
        <taxon>Bacteria</taxon>
        <taxon>Pseudomonadati</taxon>
        <taxon>Pseudomonadota</taxon>
        <taxon>Betaproteobacteria</taxon>
        <taxon>Burkholderiales</taxon>
        <taxon>Oxalobacteraceae</taxon>
        <taxon>Telluria group</taxon>
        <taxon>Massilia</taxon>
    </lineage>
</organism>
<feature type="compositionally biased region" description="Pro residues" evidence="1">
    <location>
        <begin position="95"/>
        <end position="108"/>
    </location>
</feature>
<accession>A0A2S2DFT8</accession>
<protein>
    <recommendedName>
        <fullName evidence="2">HTH iclR-type domain-containing protein</fullName>
    </recommendedName>
</protein>
<dbReference type="AlphaFoldDB" id="A0A2S2DFT8"/>
<dbReference type="Pfam" id="PF09339">
    <property type="entry name" value="HTH_IclR"/>
    <property type="match status" value="1"/>
</dbReference>
<proteinExistence type="predicted"/>
<evidence type="ECO:0000313" key="4">
    <source>
        <dbReference type="Proteomes" id="UP000245820"/>
    </source>
</evidence>
<dbReference type="Proteomes" id="UP000245820">
    <property type="component" value="Chromosome"/>
</dbReference>
<reference evidence="3 4" key="1">
    <citation type="submission" date="2018-05" db="EMBL/GenBank/DDBJ databases">
        <title>Complete genome sequence of Massilia oculi sp. nov. CCUG 43427T (=DSM 26321T), the type strain of M. oculi, and comparison with genome sequences of other Massilia strains.</title>
        <authorList>
            <person name="Zhu B."/>
        </authorList>
    </citation>
    <scope>NUCLEOTIDE SEQUENCE [LARGE SCALE GENOMIC DNA]</scope>
    <source>
        <strain evidence="3 4">CCUG 43427</strain>
    </source>
</reference>
<evidence type="ECO:0000313" key="3">
    <source>
        <dbReference type="EMBL" id="AWL04243.1"/>
    </source>
</evidence>
<dbReference type="InterPro" id="IPR036388">
    <property type="entry name" value="WH-like_DNA-bd_sf"/>
</dbReference>
<dbReference type="InterPro" id="IPR005471">
    <property type="entry name" value="Tscrpt_reg_IclR_N"/>
</dbReference>
<name>A0A2S2DFT8_9BURK</name>
<dbReference type="EMBL" id="CP029343">
    <property type="protein sequence ID" value="AWL04243.1"/>
    <property type="molecule type" value="Genomic_DNA"/>
</dbReference>
<feature type="domain" description="HTH iclR-type" evidence="2">
    <location>
        <begin position="16"/>
        <end position="57"/>
    </location>
</feature>
<dbReference type="InterPro" id="IPR036390">
    <property type="entry name" value="WH_DNA-bd_sf"/>
</dbReference>
<evidence type="ECO:0000256" key="1">
    <source>
        <dbReference type="SAM" id="MobiDB-lite"/>
    </source>
</evidence>
<sequence length="119" mass="13082">MPPTAAERRGAKLQAAILAALAVSSRTTRALYTALDLPRAEVYRMLKQMQEAGAVQNRTDRRTGEDGQIIGATWVLTGQPLPPRSDKRRKSRAKPPAPPKPFTVPPRDPLLWAMFGGRP</sequence>
<keyword evidence="4" id="KW-1185">Reference proteome</keyword>
<dbReference type="KEGG" id="mtim:DIR46_07215"/>
<feature type="region of interest" description="Disordered" evidence="1">
    <location>
        <begin position="77"/>
        <end position="109"/>
    </location>
</feature>